<dbReference type="AlphaFoldDB" id="A0A5N5KV37"/>
<keyword evidence="2" id="KW-1185">Reference proteome</keyword>
<accession>A0A5N5KV37</accession>
<comment type="caution">
    <text evidence="1">The sequence shown here is derived from an EMBL/GenBank/DDBJ whole genome shotgun (WGS) entry which is preliminary data.</text>
</comment>
<dbReference type="EMBL" id="VDCV01000011">
    <property type="protein sequence ID" value="KAB5534289.1"/>
    <property type="molecule type" value="Genomic_DNA"/>
</dbReference>
<reference evidence="2" key="1">
    <citation type="journal article" date="2019" name="Gigascience">
        <title>De novo genome assembly of the endangered Acer yangbiense, a plant species with extremely small populations endemic to Yunnan Province, China.</title>
        <authorList>
            <person name="Yang J."/>
            <person name="Wariss H.M."/>
            <person name="Tao L."/>
            <person name="Zhang R."/>
            <person name="Yun Q."/>
            <person name="Hollingsworth P."/>
            <person name="Dao Z."/>
            <person name="Luo G."/>
            <person name="Guo H."/>
            <person name="Ma Y."/>
            <person name="Sun W."/>
        </authorList>
    </citation>
    <scope>NUCLEOTIDE SEQUENCE [LARGE SCALE GENOMIC DNA]</scope>
    <source>
        <strain evidence="2">cv. br00</strain>
    </source>
</reference>
<organism evidence="1 2">
    <name type="scientific">Salix brachista</name>
    <dbReference type="NCBI Taxonomy" id="2182728"/>
    <lineage>
        <taxon>Eukaryota</taxon>
        <taxon>Viridiplantae</taxon>
        <taxon>Streptophyta</taxon>
        <taxon>Embryophyta</taxon>
        <taxon>Tracheophyta</taxon>
        <taxon>Spermatophyta</taxon>
        <taxon>Magnoliopsida</taxon>
        <taxon>eudicotyledons</taxon>
        <taxon>Gunneridae</taxon>
        <taxon>Pentapetalae</taxon>
        <taxon>rosids</taxon>
        <taxon>fabids</taxon>
        <taxon>Malpighiales</taxon>
        <taxon>Salicaceae</taxon>
        <taxon>Saliceae</taxon>
        <taxon>Salix</taxon>
    </lineage>
</organism>
<protein>
    <submittedName>
        <fullName evidence="1">Uncharacterized protein</fullName>
    </submittedName>
</protein>
<dbReference type="Proteomes" id="UP000326939">
    <property type="component" value="Chromosome 11"/>
</dbReference>
<gene>
    <name evidence="1" type="ORF">DKX38_017375</name>
</gene>
<sequence length="76" mass="8792">MEPVLLFAPLDDRTEHICNCDKKGEVHEEANQARKKVVELKLHRQEQATAKHEKLKQAYLRKKLEELKAASNANQT</sequence>
<evidence type="ECO:0000313" key="2">
    <source>
        <dbReference type="Proteomes" id="UP000326939"/>
    </source>
</evidence>
<evidence type="ECO:0000313" key="1">
    <source>
        <dbReference type="EMBL" id="KAB5534289.1"/>
    </source>
</evidence>
<proteinExistence type="predicted"/>
<name>A0A5N5KV37_9ROSI</name>